<keyword evidence="2" id="KW-0028">Amino-acid biosynthesis</keyword>
<dbReference type="CDD" id="cd12175">
    <property type="entry name" value="2-Hacid_dh_11"/>
    <property type="match status" value="1"/>
</dbReference>
<keyword evidence="4" id="KW-0520">NAD</keyword>
<dbReference type="InterPro" id="IPR036291">
    <property type="entry name" value="NAD(P)-bd_dom_sf"/>
</dbReference>
<dbReference type="Proteomes" id="UP001501588">
    <property type="component" value="Unassembled WGS sequence"/>
</dbReference>
<dbReference type="EMBL" id="BAAAFZ010000034">
    <property type="protein sequence ID" value="GAA0585924.1"/>
    <property type="molecule type" value="Genomic_DNA"/>
</dbReference>
<keyword evidence="3 5" id="KW-0560">Oxidoreductase</keyword>
<evidence type="ECO:0000259" key="6">
    <source>
        <dbReference type="Pfam" id="PF00389"/>
    </source>
</evidence>
<dbReference type="InterPro" id="IPR050857">
    <property type="entry name" value="D-2-hydroxyacid_DH"/>
</dbReference>
<gene>
    <name evidence="8" type="ORF">GCM10009416_25310</name>
</gene>
<keyword evidence="9" id="KW-1185">Reference proteome</keyword>
<dbReference type="PROSITE" id="PS00671">
    <property type="entry name" value="D_2_HYDROXYACID_DH_3"/>
    <property type="match status" value="1"/>
</dbReference>
<dbReference type="PROSITE" id="PS00670">
    <property type="entry name" value="D_2_HYDROXYACID_DH_2"/>
    <property type="match status" value="1"/>
</dbReference>
<reference evidence="8 9" key="1">
    <citation type="journal article" date="2019" name="Int. J. Syst. Evol. Microbiol.">
        <title>The Global Catalogue of Microorganisms (GCM) 10K type strain sequencing project: providing services to taxonomists for standard genome sequencing and annotation.</title>
        <authorList>
            <consortium name="The Broad Institute Genomics Platform"/>
            <consortium name="The Broad Institute Genome Sequencing Center for Infectious Disease"/>
            <person name="Wu L."/>
            <person name="Ma J."/>
        </authorList>
    </citation>
    <scope>NUCLEOTIDE SEQUENCE [LARGE SCALE GENOMIC DNA]</scope>
    <source>
        <strain evidence="8 9">JCM 9933</strain>
    </source>
</reference>
<evidence type="ECO:0000256" key="1">
    <source>
        <dbReference type="ARBA" id="ARBA00005854"/>
    </source>
</evidence>
<dbReference type="PANTHER" id="PTHR42789">
    <property type="entry name" value="D-ISOMER SPECIFIC 2-HYDROXYACID DEHYDROGENASE FAMILY PROTEIN (AFU_ORTHOLOGUE AFUA_6G10090)"/>
    <property type="match status" value="1"/>
</dbReference>
<dbReference type="SUPFAM" id="SSF52283">
    <property type="entry name" value="Formate/glycerate dehydrogenase catalytic domain-like"/>
    <property type="match status" value="1"/>
</dbReference>
<dbReference type="Gene3D" id="3.40.50.720">
    <property type="entry name" value="NAD(P)-binding Rossmann-like Domain"/>
    <property type="match status" value="2"/>
</dbReference>
<dbReference type="PROSITE" id="PS00065">
    <property type="entry name" value="D_2_HYDROXYACID_DH_1"/>
    <property type="match status" value="1"/>
</dbReference>
<proteinExistence type="inferred from homology"/>
<evidence type="ECO:0000259" key="7">
    <source>
        <dbReference type="Pfam" id="PF02826"/>
    </source>
</evidence>
<evidence type="ECO:0000256" key="5">
    <source>
        <dbReference type="RuleBase" id="RU003719"/>
    </source>
</evidence>
<accession>A0ABN1FA85</accession>
<comment type="similarity">
    <text evidence="1 5">Belongs to the D-isomer specific 2-hydroxyacid dehydrogenase family.</text>
</comment>
<evidence type="ECO:0000256" key="2">
    <source>
        <dbReference type="ARBA" id="ARBA00022605"/>
    </source>
</evidence>
<evidence type="ECO:0000313" key="9">
    <source>
        <dbReference type="Proteomes" id="UP001501588"/>
    </source>
</evidence>
<evidence type="ECO:0000256" key="3">
    <source>
        <dbReference type="ARBA" id="ARBA00023002"/>
    </source>
</evidence>
<dbReference type="InterPro" id="IPR029753">
    <property type="entry name" value="D-isomer_DH_CS"/>
</dbReference>
<name>A0ABN1FA85_9PROT</name>
<dbReference type="PANTHER" id="PTHR42789:SF1">
    <property type="entry name" value="D-ISOMER SPECIFIC 2-HYDROXYACID DEHYDROGENASE FAMILY PROTEIN (AFU_ORTHOLOGUE AFUA_6G10090)"/>
    <property type="match status" value="1"/>
</dbReference>
<dbReference type="InterPro" id="IPR006139">
    <property type="entry name" value="D-isomer_2_OHA_DH_cat_dom"/>
</dbReference>
<feature type="domain" description="D-isomer specific 2-hydroxyacid dehydrogenase NAD-binding" evidence="7">
    <location>
        <begin position="123"/>
        <end position="302"/>
    </location>
</feature>
<evidence type="ECO:0000256" key="4">
    <source>
        <dbReference type="ARBA" id="ARBA00023027"/>
    </source>
</evidence>
<sequence>MLRPGGTGEDQDDMAATARIVVMRSALSAEEVALGMVPAGCELALAKAGTPEFLSALAGADCLVGFGDPAVDDAAYRAAPNLKLYQLLSAGYDRCDIEAARRAGVPICNNGGANSTAVAEHAVMLMLAVSRRLVWQHQSVAAGRWRGNDLAGTKLYELRGKTLGIVGLGAIGKKVARLAAAFGMAVLYYDLRRLSEDAEDALGVRFRLLNEVLRASDIVSLHVPLTPASRRMIGAGDLALMKPTAYLINTCRGPVVDEAALVAALSDGRIAGAGLDVFEEEPPPADDPLFSLPNVVLTPHFAGPTWDNQAARFRNAFDNCQRVARGEKPLWVIPELAAG</sequence>
<comment type="caution">
    <text evidence="8">The sequence shown here is derived from an EMBL/GenBank/DDBJ whole genome shotgun (WGS) entry which is preliminary data.</text>
</comment>
<organism evidence="8 9">
    <name type="scientific">Craurococcus roseus</name>
    <dbReference type="NCBI Taxonomy" id="77585"/>
    <lineage>
        <taxon>Bacteria</taxon>
        <taxon>Pseudomonadati</taxon>
        <taxon>Pseudomonadota</taxon>
        <taxon>Alphaproteobacteria</taxon>
        <taxon>Acetobacterales</taxon>
        <taxon>Acetobacteraceae</taxon>
        <taxon>Craurococcus</taxon>
    </lineage>
</organism>
<evidence type="ECO:0000313" key="8">
    <source>
        <dbReference type="EMBL" id="GAA0585924.1"/>
    </source>
</evidence>
<dbReference type="Pfam" id="PF00389">
    <property type="entry name" value="2-Hacid_dh"/>
    <property type="match status" value="1"/>
</dbReference>
<dbReference type="InterPro" id="IPR006140">
    <property type="entry name" value="D-isomer_DH_NAD-bd"/>
</dbReference>
<feature type="domain" description="D-isomer specific 2-hydroxyacid dehydrogenase catalytic" evidence="6">
    <location>
        <begin position="50"/>
        <end position="332"/>
    </location>
</feature>
<protein>
    <submittedName>
        <fullName evidence="8">2-hydroxyacid dehydrogenase</fullName>
    </submittedName>
</protein>
<dbReference type="RefSeq" id="WP_343895668.1">
    <property type="nucleotide sequence ID" value="NZ_BAAAFZ010000034.1"/>
</dbReference>
<dbReference type="InterPro" id="IPR029752">
    <property type="entry name" value="D-isomer_DH_CS1"/>
</dbReference>
<dbReference type="SUPFAM" id="SSF51735">
    <property type="entry name" value="NAD(P)-binding Rossmann-fold domains"/>
    <property type="match status" value="1"/>
</dbReference>
<dbReference type="Pfam" id="PF02826">
    <property type="entry name" value="2-Hacid_dh_C"/>
    <property type="match status" value="1"/>
</dbReference>